<dbReference type="PANTHER" id="PTHR23037">
    <property type="entry name" value="CYTOKINE RECEPTOR"/>
    <property type="match status" value="1"/>
</dbReference>
<dbReference type="Pfam" id="PF09238">
    <property type="entry name" value="IL4Ra_N"/>
    <property type="match status" value="1"/>
</dbReference>
<dbReference type="EMBL" id="WNYA01000008">
    <property type="protein sequence ID" value="KAG8557934.1"/>
    <property type="molecule type" value="Genomic_DNA"/>
</dbReference>
<dbReference type="SUPFAM" id="SSF49265">
    <property type="entry name" value="Fibronectin type III"/>
    <property type="match status" value="2"/>
</dbReference>
<comment type="similarity">
    <text evidence="2">Belongs to the type I cytokine receptor family. Type 4 subfamily.</text>
</comment>
<dbReference type="InterPro" id="IPR013783">
    <property type="entry name" value="Ig-like_fold"/>
</dbReference>
<evidence type="ECO:0000259" key="16">
    <source>
        <dbReference type="PROSITE" id="PS50853"/>
    </source>
</evidence>
<feature type="region of interest" description="Disordered" evidence="13">
    <location>
        <begin position="434"/>
        <end position="459"/>
    </location>
</feature>
<evidence type="ECO:0000256" key="10">
    <source>
        <dbReference type="ARBA" id="ARBA00023170"/>
    </source>
</evidence>
<feature type="compositionally biased region" description="Polar residues" evidence="13">
    <location>
        <begin position="434"/>
        <end position="444"/>
    </location>
</feature>
<proteinExistence type="inferred from homology"/>
<evidence type="ECO:0000256" key="2">
    <source>
        <dbReference type="ARBA" id="ARBA00008280"/>
    </source>
</evidence>
<evidence type="ECO:0000256" key="4">
    <source>
        <dbReference type="ARBA" id="ARBA00022553"/>
    </source>
</evidence>
<evidence type="ECO:0000313" key="18">
    <source>
        <dbReference type="Proteomes" id="UP000824782"/>
    </source>
</evidence>
<reference evidence="17" key="1">
    <citation type="thesis" date="2020" institute="ProQuest LLC" country="789 East Eisenhower Parkway, Ann Arbor, MI, USA">
        <title>Comparative Genomics and Chromosome Evolution.</title>
        <authorList>
            <person name="Mudd A.B."/>
        </authorList>
    </citation>
    <scope>NUCLEOTIDE SEQUENCE</scope>
    <source>
        <strain evidence="17">237g6f4</strain>
        <tissue evidence="17">Blood</tissue>
    </source>
</reference>
<gene>
    <name evidence="17" type="ORF">GDO81_016785</name>
</gene>
<evidence type="ECO:0000256" key="8">
    <source>
        <dbReference type="ARBA" id="ARBA00023136"/>
    </source>
</evidence>
<evidence type="ECO:0000256" key="5">
    <source>
        <dbReference type="ARBA" id="ARBA00022692"/>
    </source>
</evidence>
<dbReference type="GO" id="GO:0004896">
    <property type="term" value="F:cytokine receptor activity"/>
    <property type="evidence" value="ECO:0007669"/>
    <property type="project" value="InterPro"/>
</dbReference>
<feature type="transmembrane region" description="Helical" evidence="14">
    <location>
        <begin position="243"/>
        <end position="265"/>
    </location>
</feature>
<keyword evidence="9" id="KW-1015">Disulfide bond</keyword>
<evidence type="ECO:0000256" key="14">
    <source>
        <dbReference type="SAM" id="Phobius"/>
    </source>
</evidence>
<feature type="chain" id="PRO_5044715540" description="Interleukin-4 receptor subunit alpha" evidence="15">
    <location>
        <begin position="26"/>
        <end position="813"/>
    </location>
</feature>
<dbReference type="GO" id="GO:0002532">
    <property type="term" value="P:production of molecular mediator involved in inflammatory response"/>
    <property type="evidence" value="ECO:0007669"/>
    <property type="project" value="InterPro"/>
</dbReference>
<evidence type="ECO:0000256" key="15">
    <source>
        <dbReference type="SAM" id="SignalP"/>
    </source>
</evidence>
<sequence>MKTMSPLRITHLVWITASIMALSGAQDIPRIKDLGCVNDYDTKMVCFWEVVTGDANCSSDFQLKYANTDTENEVLYCKDLGNEYRENFRVANKCVCNIDVKNLISTDRYHVQVESQGRTEGEKTIAIFSSIKPKPPSLLEVDLSDPTNGVVKWKTNYENEYLATFLSYQIQFISVEDGKTAWEHPLEQMEPLRYKFNKRQLTRGSEYKVRVRTKHKQTQIIWSEWSPAYTFRNDYDLTIMDSIGIIIPIFCIFIILIIVSCYFCVTRTKKIWWNNIPDPAKSKLAESKLIQHNFVTPTGKPKTGKSFGSCLREMVKAHEKTTYNLITKNSPGKDYQNLTGHNTETIVFQPEIVDVERRVYLGPKEDNLYCEDLPEEKEEDLHLVYDSSIDGLLREMLCDSSAQMQPMGHLFGSFGTSFLRDNSQKTERHLPLSMVSQESGYQSYDSDDSPGDLKSDGSNPLYIDRALSPGDFLPYSPASGEIISQIGKDDVFISSGYNSFARALAEAASEGDNVSIFSLGTSFCKPYHPHSMHNPKSILYYNRHHVTTPYEGHRQPIMTPTFDHRMETCSSSGSEEPGYQSFNQAVNQGDTSRSTTCIVFDSGYKPFESLARTSTSSLENIGGSPQRENDLIQSNEDHLWDGMVNDETDLWNDSQSSGFFYNELNFYDKKYPSYSETLGDDHRNLVNQTSDNQYGMGKTLRDVDNPLALTFDISDHLKNFANLQGPKMPLRSQIIGLPTNVLSFSCSLDVAPIMYDENCLHPDKSFPMKFENLSYFAPIYHLRTKDDSQTSSHLLIQHNRMDEEGNSYMKIAV</sequence>
<comment type="function">
    <text evidence="12">Receptor for both interleukin 4 and interleukin 13. Couples to the JAK1/2/3-STAT6 pathway. The IL4 response is involved in promoting Th2 differentiation. The IL4/IL13 responses are involved in regulating IgE production and, chemokine and mucus production at sites of allergic inflammation. In certain cell types, can signal through activation of insulin receptor substrates, IRS1/IRS2.</text>
</comment>
<evidence type="ECO:0000256" key="3">
    <source>
        <dbReference type="ARBA" id="ARBA00018975"/>
    </source>
</evidence>
<dbReference type="Proteomes" id="UP000824782">
    <property type="component" value="Unassembled WGS sequence"/>
</dbReference>
<keyword evidence="7 14" id="KW-1133">Transmembrane helix</keyword>
<protein>
    <recommendedName>
        <fullName evidence="3">Interleukin-4 receptor subunit alpha</fullName>
    </recommendedName>
</protein>
<evidence type="ECO:0000313" key="17">
    <source>
        <dbReference type="EMBL" id="KAG8557934.1"/>
    </source>
</evidence>
<dbReference type="Gene3D" id="2.60.40.10">
    <property type="entry name" value="Immunoglobulins"/>
    <property type="match status" value="2"/>
</dbReference>
<keyword evidence="11" id="KW-0325">Glycoprotein</keyword>
<keyword evidence="8 14" id="KW-0472">Membrane</keyword>
<keyword evidence="6 15" id="KW-0732">Signal</keyword>
<dbReference type="CDD" id="cd00063">
    <property type="entry name" value="FN3"/>
    <property type="match status" value="1"/>
</dbReference>
<comment type="subcellular location">
    <subcellularLocation>
        <location evidence="1">Membrane</location>
        <topology evidence="1">Single-pass type I membrane protein</topology>
    </subcellularLocation>
</comment>
<evidence type="ECO:0000256" key="7">
    <source>
        <dbReference type="ARBA" id="ARBA00022989"/>
    </source>
</evidence>
<evidence type="ECO:0000256" key="13">
    <source>
        <dbReference type="SAM" id="MobiDB-lite"/>
    </source>
</evidence>
<dbReference type="InterPro" id="IPR003531">
    <property type="entry name" value="Hempt_rcpt_S_F1_CS"/>
</dbReference>
<dbReference type="InterPro" id="IPR036116">
    <property type="entry name" value="FN3_sf"/>
</dbReference>
<dbReference type="PROSITE" id="PS01355">
    <property type="entry name" value="HEMATOPO_REC_S_F1"/>
    <property type="match status" value="1"/>
</dbReference>
<keyword evidence="4" id="KW-0597">Phosphoprotein</keyword>
<dbReference type="PANTHER" id="PTHR23037:SF32">
    <property type="entry name" value="INTERLEUKIN-4 RECEPTOR SUBUNIT ALPHA"/>
    <property type="match status" value="1"/>
</dbReference>
<dbReference type="EMBL" id="WNYA01000008">
    <property type="protein sequence ID" value="KAG8557935.1"/>
    <property type="molecule type" value="Genomic_DNA"/>
</dbReference>
<evidence type="ECO:0000256" key="11">
    <source>
        <dbReference type="ARBA" id="ARBA00023180"/>
    </source>
</evidence>
<feature type="domain" description="Fibronectin type-III" evidence="16">
    <location>
        <begin position="135"/>
        <end position="233"/>
    </location>
</feature>
<evidence type="ECO:0000256" key="12">
    <source>
        <dbReference type="ARBA" id="ARBA00025115"/>
    </source>
</evidence>
<dbReference type="InterPro" id="IPR015319">
    <property type="entry name" value="IL-4_rcpt-alpha_N"/>
</dbReference>
<keyword evidence="18" id="KW-1185">Reference proteome</keyword>
<accession>A0AAV7A8I5</accession>
<name>A0AAV7A8I5_ENGPU</name>
<evidence type="ECO:0000256" key="1">
    <source>
        <dbReference type="ARBA" id="ARBA00004479"/>
    </source>
</evidence>
<keyword evidence="10" id="KW-0675">Receptor</keyword>
<comment type="caution">
    <text evidence="17">The sequence shown here is derived from an EMBL/GenBank/DDBJ whole genome shotgun (WGS) entry which is preliminary data.</text>
</comment>
<dbReference type="EMBL" id="WNYA01000008">
    <property type="protein sequence ID" value="KAG8557936.1"/>
    <property type="molecule type" value="Genomic_DNA"/>
</dbReference>
<feature type="signal peptide" evidence="15">
    <location>
        <begin position="1"/>
        <end position="25"/>
    </location>
</feature>
<dbReference type="EMBL" id="WNYA01000008">
    <property type="protein sequence ID" value="KAG8557933.1"/>
    <property type="molecule type" value="Genomic_DNA"/>
</dbReference>
<dbReference type="PROSITE" id="PS50853">
    <property type="entry name" value="FN3"/>
    <property type="match status" value="1"/>
</dbReference>
<evidence type="ECO:0000256" key="6">
    <source>
        <dbReference type="ARBA" id="ARBA00022729"/>
    </source>
</evidence>
<evidence type="ECO:0000256" key="9">
    <source>
        <dbReference type="ARBA" id="ARBA00023157"/>
    </source>
</evidence>
<keyword evidence="5 14" id="KW-0812">Transmembrane</keyword>
<dbReference type="GO" id="GO:0009897">
    <property type="term" value="C:external side of plasma membrane"/>
    <property type="evidence" value="ECO:0007669"/>
    <property type="project" value="TreeGrafter"/>
</dbReference>
<dbReference type="InterPro" id="IPR003961">
    <property type="entry name" value="FN3_dom"/>
</dbReference>
<dbReference type="AlphaFoldDB" id="A0AAV7A8I5"/>
<organism evidence="17 18">
    <name type="scientific">Engystomops pustulosus</name>
    <name type="common">Tungara frog</name>
    <name type="synonym">Physalaemus pustulosus</name>
    <dbReference type="NCBI Taxonomy" id="76066"/>
    <lineage>
        <taxon>Eukaryota</taxon>
        <taxon>Metazoa</taxon>
        <taxon>Chordata</taxon>
        <taxon>Craniata</taxon>
        <taxon>Vertebrata</taxon>
        <taxon>Euteleostomi</taxon>
        <taxon>Amphibia</taxon>
        <taxon>Batrachia</taxon>
        <taxon>Anura</taxon>
        <taxon>Neobatrachia</taxon>
        <taxon>Hyloidea</taxon>
        <taxon>Leptodactylidae</taxon>
        <taxon>Leiuperinae</taxon>
        <taxon>Engystomops</taxon>
    </lineage>
</organism>